<sequence length="565" mass="61738">MASVPQRTLNWLYSVLIRDHYDPKQTYQDPNRTYYDVANVLAKFPTLAPETAVYTYENGFSALLLQLSGTLPVTFRGTVYKFPIALWIPNTYPREPPIVYVKPTQDMVVRVGQHVTLEGRVYHHYLAHWGGAWERSSLLDLLSILQDVFAKEPPVKYKQQHPVPQQAQPVQTPPPRPPLPPELSNTFSYTPSPQLSSLRPPQPASRTPPPPPPKPGQLSSPTGLQQQIAPAQHNTPPPLPPLPPKEQSSRQHISPAQASISNNKPEILTVYLIIFLGAHILRHNSSHSSATPPQFQGPTHAAPHPAYHRQPPPAQVHLQLPHHGPTQAAPTSQPPAPRPKPETEDLLTSPFELELPSFTPTGPAPPIPPNPEKDALLQAVSKALTETLHANNAHSESAAHSLASQSHSLHATIATLQAEISSLKNLNSTLESNTSILTQSLHRADAVIADAQSRVSTAQSSSSSDSSSSSGLPPIDDILVAPTVVGKQLYDLVAEERGIQQALYALQAALVKGVIGVDTWSRHTRGLAREAFLKRALIRKIGKARENSPVICLDKFTLDYGTVYN</sequence>
<dbReference type="GO" id="GO:0072666">
    <property type="term" value="P:establishment of protein localization to vacuole"/>
    <property type="evidence" value="ECO:0007669"/>
    <property type="project" value="UniProtKB-ARBA"/>
</dbReference>
<comment type="similarity">
    <text evidence="2">Belongs to the ubiquitin-conjugating enzyme family. UEV subfamily.</text>
</comment>
<evidence type="ECO:0000256" key="1">
    <source>
        <dbReference type="ARBA" id="ARBA00004177"/>
    </source>
</evidence>
<evidence type="ECO:0000256" key="6">
    <source>
        <dbReference type="ARBA" id="ARBA00023054"/>
    </source>
</evidence>
<dbReference type="AlphaFoldDB" id="Q5BAA9"/>
<dbReference type="OrthoDB" id="306304at2759"/>
<feature type="region of interest" description="Disordered" evidence="8">
    <location>
        <begin position="285"/>
        <end position="373"/>
    </location>
</feature>
<dbReference type="FunCoup" id="Q5BAA9">
    <property type="interactions" value="556"/>
</dbReference>
<keyword evidence="4" id="KW-0967">Endosome</keyword>
<feature type="region of interest" description="Disordered" evidence="8">
    <location>
        <begin position="156"/>
        <end position="260"/>
    </location>
</feature>
<dbReference type="Gene3D" id="3.10.110.10">
    <property type="entry name" value="Ubiquitin Conjugating Enzyme"/>
    <property type="match status" value="1"/>
</dbReference>
<evidence type="ECO:0000259" key="10">
    <source>
        <dbReference type="PROSITE" id="PS51322"/>
    </source>
</evidence>
<accession>Q5BAA9</accession>
<gene>
    <name evidence="11" type="ORF">ANIA_02521</name>
</gene>
<dbReference type="PRINTS" id="PR01217">
    <property type="entry name" value="PRICHEXTENSN"/>
</dbReference>
<evidence type="ECO:0000259" key="9">
    <source>
        <dbReference type="PROSITE" id="PS51312"/>
    </source>
</evidence>
<dbReference type="EMBL" id="BN001307">
    <property type="protein sequence ID" value="CBF87017.1"/>
    <property type="molecule type" value="Genomic_DNA"/>
</dbReference>
<keyword evidence="6" id="KW-0175">Coiled coil</keyword>
<dbReference type="Pfam" id="PF05743">
    <property type="entry name" value="UEV"/>
    <property type="match status" value="1"/>
</dbReference>
<feature type="compositionally biased region" description="Pro residues" evidence="8">
    <location>
        <begin position="200"/>
        <end position="215"/>
    </location>
</feature>
<dbReference type="KEGG" id="ani:ANIA_02521"/>
<keyword evidence="12" id="KW-1185">Reference proteome</keyword>
<evidence type="ECO:0000313" key="12">
    <source>
        <dbReference type="Proteomes" id="UP000000560"/>
    </source>
</evidence>
<feature type="domain" description="UEV" evidence="10">
    <location>
        <begin position="14"/>
        <end position="159"/>
    </location>
</feature>
<dbReference type="GO" id="GO:0043130">
    <property type="term" value="F:ubiquitin binding"/>
    <property type="evidence" value="ECO:0000318"/>
    <property type="project" value="GO_Central"/>
</dbReference>
<evidence type="ECO:0000256" key="8">
    <source>
        <dbReference type="SAM" id="MobiDB-lite"/>
    </source>
</evidence>
<dbReference type="GO" id="GO:0008333">
    <property type="term" value="P:endosome to lysosome transport"/>
    <property type="evidence" value="ECO:0000318"/>
    <property type="project" value="GO_Central"/>
</dbReference>
<feature type="compositionally biased region" description="Polar residues" evidence="8">
    <location>
        <begin position="286"/>
        <end position="297"/>
    </location>
</feature>
<feature type="compositionally biased region" description="Polar residues" evidence="8">
    <location>
        <begin position="250"/>
        <end position="260"/>
    </location>
</feature>
<dbReference type="CDD" id="cd11685">
    <property type="entry name" value="UEV_TSG101-like"/>
    <property type="match status" value="1"/>
</dbReference>
<feature type="compositionally biased region" description="Pro residues" evidence="8">
    <location>
        <begin position="235"/>
        <end position="244"/>
    </location>
</feature>
<dbReference type="HOGENOM" id="CLU_017548_2_1_1"/>
<dbReference type="InterPro" id="IPR016135">
    <property type="entry name" value="UBQ-conjugating_enzyme/RWD"/>
</dbReference>
<dbReference type="PROSITE" id="PS51322">
    <property type="entry name" value="UEV"/>
    <property type="match status" value="1"/>
</dbReference>
<name>Q5BAA9_EMENI</name>
<dbReference type="SUPFAM" id="SSF54495">
    <property type="entry name" value="UBC-like"/>
    <property type="match status" value="1"/>
</dbReference>
<organism evidence="11 12">
    <name type="scientific">Emericella nidulans (strain FGSC A4 / ATCC 38163 / CBS 112.46 / NRRL 194 / M139)</name>
    <name type="common">Aspergillus nidulans</name>
    <dbReference type="NCBI Taxonomy" id="227321"/>
    <lineage>
        <taxon>Eukaryota</taxon>
        <taxon>Fungi</taxon>
        <taxon>Dikarya</taxon>
        <taxon>Ascomycota</taxon>
        <taxon>Pezizomycotina</taxon>
        <taxon>Eurotiomycetes</taxon>
        <taxon>Eurotiomycetidae</taxon>
        <taxon>Eurotiales</taxon>
        <taxon>Aspergillaceae</taxon>
        <taxon>Aspergillus</taxon>
        <taxon>Aspergillus subgen. Nidulantes</taxon>
    </lineage>
</organism>
<proteinExistence type="inferred from homology"/>
<dbReference type="InterPro" id="IPR017916">
    <property type="entry name" value="SB_dom"/>
</dbReference>
<reference evidence="12" key="1">
    <citation type="journal article" date="2005" name="Nature">
        <title>Sequencing of Aspergillus nidulans and comparative analysis with A. fumigatus and A. oryzae.</title>
        <authorList>
            <person name="Galagan J.E."/>
            <person name="Calvo S.E."/>
            <person name="Cuomo C."/>
            <person name="Ma L.J."/>
            <person name="Wortman J.R."/>
            <person name="Batzoglou S."/>
            <person name="Lee S.I."/>
            <person name="Basturkmen M."/>
            <person name="Spevak C.C."/>
            <person name="Clutterbuck J."/>
            <person name="Kapitonov V."/>
            <person name="Jurka J."/>
            <person name="Scazzocchio C."/>
            <person name="Farman M."/>
            <person name="Butler J."/>
            <person name="Purcell S."/>
            <person name="Harris S."/>
            <person name="Braus G.H."/>
            <person name="Draht O."/>
            <person name="Busch S."/>
            <person name="D'Enfert C."/>
            <person name="Bouchier C."/>
            <person name="Goldman G.H."/>
            <person name="Bell-Pedersen D."/>
            <person name="Griffiths-Jones S."/>
            <person name="Doonan J.H."/>
            <person name="Yu J."/>
            <person name="Vienken K."/>
            <person name="Pain A."/>
            <person name="Freitag M."/>
            <person name="Selker E.U."/>
            <person name="Archer D.B."/>
            <person name="Penalva M.A."/>
            <person name="Oakley B.R."/>
            <person name="Momany M."/>
            <person name="Tanaka T."/>
            <person name="Kumagai T."/>
            <person name="Asai K."/>
            <person name="Machida M."/>
            <person name="Nierman W.C."/>
            <person name="Denning D.W."/>
            <person name="Caddick M."/>
            <person name="Hynes M."/>
            <person name="Paoletti M."/>
            <person name="Fischer R."/>
            <person name="Miller B."/>
            <person name="Dyer P."/>
            <person name="Sachs M.S."/>
            <person name="Osmani S.A."/>
            <person name="Birren B.W."/>
        </authorList>
    </citation>
    <scope>NUCLEOTIDE SEQUENCE [LARGE SCALE GENOMIC DNA]</scope>
    <source>
        <strain evidence="12">FGSC A4 / ATCC 38163 / CBS 112.46 / NRRL 194 / M139</strain>
    </source>
</reference>
<dbReference type="InterPro" id="IPR037202">
    <property type="entry name" value="ESCRT_assembly_dom"/>
</dbReference>
<reference evidence="12" key="2">
    <citation type="journal article" date="2009" name="Fungal Genet. Biol.">
        <title>The 2008 update of the Aspergillus nidulans genome annotation: a community effort.</title>
        <authorList>
            <person name="Wortman J.R."/>
            <person name="Gilsenan J.M."/>
            <person name="Joardar V."/>
            <person name="Deegan J."/>
            <person name="Clutterbuck J."/>
            <person name="Andersen M.R."/>
            <person name="Archer D."/>
            <person name="Bencina M."/>
            <person name="Braus G."/>
            <person name="Coutinho P."/>
            <person name="von Dohren H."/>
            <person name="Doonan J."/>
            <person name="Driessen A.J."/>
            <person name="Durek P."/>
            <person name="Espeso E."/>
            <person name="Fekete E."/>
            <person name="Flipphi M."/>
            <person name="Estrada C.G."/>
            <person name="Geysens S."/>
            <person name="Goldman G."/>
            <person name="de Groot P.W."/>
            <person name="Hansen K."/>
            <person name="Harris S.D."/>
            <person name="Heinekamp T."/>
            <person name="Helmstaedt K."/>
            <person name="Henrissat B."/>
            <person name="Hofmann G."/>
            <person name="Homan T."/>
            <person name="Horio T."/>
            <person name="Horiuchi H."/>
            <person name="James S."/>
            <person name="Jones M."/>
            <person name="Karaffa L."/>
            <person name="Karanyi Z."/>
            <person name="Kato M."/>
            <person name="Keller N."/>
            <person name="Kelly D.E."/>
            <person name="Kiel J.A."/>
            <person name="Kim J.M."/>
            <person name="van der Klei I.J."/>
            <person name="Klis F.M."/>
            <person name="Kovalchuk A."/>
            <person name="Krasevec N."/>
            <person name="Kubicek C.P."/>
            <person name="Liu B."/>
            <person name="Maccabe A."/>
            <person name="Meyer V."/>
            <person name="Mirabito P."/>
            <person name="Miskei M."/>
            <person name="Mos M."/>
            <person name="Mullins J."/>
            <person name="Nelson D.R."/>
            <person name="Nielsen J."/>
            <person name="Oakley B.R."/>
            <person name="Osmani S.A."/>
            <person name="Pakula T."/>
            <person name="Paszewski A."/>
            <person name="Paulsen I."/>
            <person name="Pilsyk S."/>
            <person name="Pocsi I."/>
            <person name="Punt P.J."/>
            <person name="Ram A.F."/>
            <person name="Ren Q."/>
            <person name="Robellet X."/>
            <person name="Robson G."/>
            <person name="Seiboth B."/>
            <person name="van Solingen P."/>
            <person name="Specht T."/>
            <person name="Sun J."/>
            <person name="Taheri-Talesh N."/>
            <person name="Takeshita N."/>
            <person name="Ussery D."/>
            <person name="vanKuyk P.A."/>
            <person name="Visser H."/>
            <person name="van de Vondervoort P.J."/>
            <person name="de Vries R.P."/>
            <person name="Walton J."/>
            <person name="Xiang X."/>
            <person name="Xiong Y."/>
            <person name="Zeng A.P."/>
            <person name="Brandt B.W."/>
            <person name="Cornell M.J."/>
            <person name="van den Hondel C.A."/>
            <person name="Visser J."/>
            <person name="Oliver S.G."/>
            <person name="Turner G."/>
        </authorList>
    </citation>
    <scope>GENOME REANNOTATION</scope>
    <source>
        <strain evidence="12">FGSC A4 / ATCC 38163 / CBS 112.46 / NRRL 194 / M139</strain>
    </source>
</reference>
<dbReference type="PANTHER" id="PTHR23306:SF3">
    <property type="entry name" value="TUMOR SUPPRESSOR PROTEIN 101"/>
    <property type="match status" value="1"/>
</dbReference>
<dbReference type="Gene3D" id="6.10.140.820">
    <property type="match status" value="1"/>
</dbReference>
<accession>C8VPK0</accession>
<dbReference type="OMA" id="YMNFPQP"/>
<dbReference type="eggNOG" id="KOG2391">
    <property type="taxonomic scope" value="Eukaryota"/>
</dbReference>
<evidence type="ECO:0000256" key="5">
    <source>
        <dbReference type="ARBA" id="ARBA00022927"/>
    </source>
</evidence>
<comment type="subcellular location">
    <subcellularLocation>
        <location evidence="1">Endosome</location>
    </subcellularLocation>
</comment>
<dbReference type="PANTHER" id="PTHR23306">
    <property type="entry name" value="TUMOR SUSCEPTIBILITY GENE 101 PROTEIN-RELATED"/>
    <property type="match status" value="1"/>
</dbReference>
<evidence type="ECO:0000256" key="3">
    <source>
        <dbReference type="ARBA" id="ARBA00022448"/>
    </source>
</evidence>
<dbReference type="InterPro" id="IPR008883">
    <property type="entry name" value="UEV_N"/>
</dbReference>
<dbReference type="InParanoid" id="Q5BAA9"/>
<dbReference type="GO" id="GO:0043162">
    <property type="term" value="P:ubiquitin-dependent protein catabolic process via the multivesicular body sorting pathway"/>
    <property type="evidence" value="ECO:0007669"/>
    <property type="project" value="UniProtKB-ARBA"/>
</dbReference>
<feature type="compositionally biased region" description="Polar residues" evidence="8">
    <location>
        <begin position="222"/>
        <end position="234"/>
    </location>
</feature>
<keyword evidence="3 7" id="KW-0813">Transport</keyword>
<dbReference type="PROSITE" id="PS51312">
    <property type="entry name" value="SB"/>
    <property type="match status" value="1"/>
</dbReference>
<dbReference type="STRING" id="227321.Q5BAA9"/>
<dbReference type="GeneID" id="2874739"/>
<feature type="domain" description="SB" evidence="9">
    <location>
        <begin position="483"/>
        <end position="551"/>
    </location>
</feature>
<dbReference type="GO" id="GO:0000813">
    <property type="term" value="C:ESCRT I complex"/>
    <property type="evidence" value="ECO:0000318"/>
    <property type="project" value="GO_Central"/>
</dbReference>
<feature type="compositionally biased region" description="Pro residues" evidence="8">
    <location>
        <begin position="171"/>
        <end position="181"/>
    </location>
</feature>
<dbReference type="RefSeq" id="XP_660125.1">
    <property type="nucleotide sequence ID" value="XM_655033.1"/>
</dbReference>
<keyword evidence="5 7" id="KW-0653">Protein transport</keyword>
<dbReference type="SUPFAM" id="SSF140111">
    <property type="entry name" value="Endosomal sorting complex assembly domain"/>
    <property type="match status" value="1"/>
</dbReference>
<evidence type="ECO:0000256" key="4">
    <source>
        <dbReference type="ARBA" id="ARBA00022753"/>
    </source>
</evidence>
<dbReference type="InterPro" id="IPR052070">
    <property type="entry name" value="ESCRT-I_UEV_domain"/>
</dbReference>
<dbReference type="Pfam" id="PF09454">
    <property type="entry name" value="Vps23_core"/>
    <property type="match status" value="1"/>
</dbReference>
<dbReference type="Proteomes" id="UP000000560">
    <property type="component" value="Chromosome VII"/>
</dbReference>
<evidence type="ECO:0000256" key="7">
    <source>
        <dbReference type="PROSITE-ProRule" id="PRU00644"/>
    </source>
</evidence>
<dbReference type="GO" id="GO:0006886">
    <property type="term" value="P:intracellular protein transport"/>
    <property type="evidence" value="ECO:0007669"/>
    <property type="project" value="UniProtKB-ARBA"/>
</dbReference>
<evidence type="ECO:0000313" key="11">
    <source>
        <dbReference type="EMBL" id="CBF87017.1"/>
    </source>
</evidence>
<protein>
    <submittedName>
        <fullName evidence="11">Endosomal sorting complex protein TSG101, putative (AFU_orthologue AFUA_3G14380)</fullName>
    </submittedName>
</protein>
<evidence type="ECO:0000256" key="2">
    <source>
        <dbReference type="ARBA" id="ARBA00009594"/>
    </source>
</evidence>
<feature type="compositionally biased region" description="Low complexity" evidence="8">
    <location>
        <begin position="160"/>
        <end position="170"/>
    </location>
</feature>